<protein>
    <recommendedName>
        <fullName evidence="10">TonB-dependent receptor-like beta-barrel domain-containing protein</fullName>
    </recommendedName>
</protein>
<dbReference type="InterPro" id="IPR039426">
    <property type="entry name" value="TonB-dep_rcpt-like"/>
</dbReference>
<comment type="subcellular location">
    <subcellularLocation>
        <location evidence="1">Cell outer membrane</location>
        <topology evidence="1">Multi-pass membrane protein</topology>
    </subcellularLocation>
</comment>
<dbReference type="Gene3D" id="2.40.170.20">
    <property type="entry name" value="TonB-dependent receptor, beta-barrel domain"/>
    <property type="match status" value="1"/>
</dbReference>
<dbReference type="PANTHER" id="PTHR32552">
    <property type="entry name" value="FERRICHROME IRON RECEPTOR-RELATED"/>
    <property type="match status" value="1"/>
</dbReference>
<dbReference type="PANTHER" id="PTHR32552:SF81">
    <property type="entry name" value="TONB-DEPENDENT OUTER MEMBRANE RECEPTOR"/>
    <property type="match status" value="1"/>
</dbReference>
<keyword evidence="8" id="KW-0472">Membrane</keyword>
<dbReference type="InterPro" id="IPR010917">
    <property type="entry name" value="TonB_rcpt_CS"/>
</dbReference>
<dbReference type="AlphaFoldDB" id="A0A0F9FMB3"/>
<accession>A0A0F9FMB3</accession>
<dbReference type="InterPro" id="IPR036942">
    <property type="entry name" value="Beta-barrel_TonB_sf"/>
</dbReference>
<evidence type="ECO:0000256" key="2">
    <source>
        <dbReference type="ARBA" id="ARBA00022448"/>
    </source>
</evidence>
<evidence type="ECO:0000259" key="10">
    <source>
        <dbReference type="Pfam" id="PF00593"/>
    </source>
</evidence>
<dbReference type="SUPFAM" id="SSF56935">
    <property type="entry name" value="Porins"/>
    <property type="match status" value="1"/>
</dbReference>
<organism evidence="11">
    <name type="scientific">marine sediment metagenome</name>
    <dbReference type="NCBI Taxonomy" id="412755"/>
    <lineage>
        <taxon>unclassified sequences</taxon>
        <taxon>metagenomes</taxon>
        <taxon>ecological metagenomes</taxon>
    </lineage>
</organism>
<dbReference type="GO" id="GO:0009279">
    <property type="term" value="C:cell outer membrane"/>
    <property type="evidence" value="ECO:0007669"/>
    <property type="project" value="UniProtKB-SubCell"/>
</dbReference>
<evidence type="ECO:0000256" key="7">
    <source>
        <dbReference type="ARBA" id="ARBA00023077"/>
    </source>
</evidence>
<evidence type="ECO:0000256" key="8">
    <source>
        <dbReference type="ARBA" id="ARBA00023136"/>
    </source>
</evidence>
<keyword evidence="9" id="KW-0998">Cell outer membrane</keyword>
<keyword evidence="3" id="KW-0410">Iron transport</keyword>
<dbReference type="GO" id="GO:0006826">
    <property type="term" value="P:iron ion transport"/>
    <property type="evidence" value="ECO:0007669"/>
    <property type="project" value="UniProtKB-KW"/>
</dbReference>
<evidence type="ECO:0000256" key="6">
    <source>
        <dbReference type="ARBA" id="ARBA00023065"/>
    </source>
</evidence>
<comment type="caution">
    <text evidence="11">The sequence shown here is derived from an EMBL/GenBank/DDBJ whole genome shotgun (WGS) entry which is preliminary data.</text>
</comment>
<evidence type="ECO:0000313" key="11">
    <source>
        <dbReference type="EMBL" id="KKL58425.1"/>
    </source>
</evidence>
<name>A0A0F9FMB3_9ZZZZ</name>
<keyword evidence="6" id="KW-0406">Ion transport</keyword>
<sequence>GEPCDGWAYSSFDNYLRDRETSTIDLRLVSREEGKLFGDTTDWLIGVYYRDQEESLLREYTYAASDFTSDFDTENHAIYGQLGSQLTDNLKLITGLRLEYRDADYDDSDLVNHDNGERLWGGRIGLEYTIADDTMVYGLVSRGYKAGGVNSNSSLDASAREFDTEYMWNFETGVKGDWLDGQLQVQLALFYQKRKDMQVKQSLVEPISGTDCPCSFTDYFDNAAKGENYGLELEYNWFASDIFTFYGSLGLLKAKFKDFDSFTHSGADAESGVSVDLSGREQAHAPSYQFTVGTEVNITGNLTASVEVEGKDEFYLSPRHDEKTNSYELINTRLHYQVDAWELSLWGRNLTDKDVIVRGFGSFGNDPRKFYVTEPYYQYGEPRIFGATAKYHF</sequence>
<dbReference type="Pfam" id="PF00593">
    <property type="entry name" value="TonB_dep_Rec_b-barrel"/>
    <property type="match status" value="1"/>
</dbReference>
<evidence type="ECO:0000256" key="5">
    <source>
        <dbReference type="ARBA" id="ARBA00023004"/>
    </source>
</evidence>
<evidence type="ECO:0000256" key="3">
    <source>
        <dbReference type="ARBA" id="ARBA00022496"/>
    </source>
</evidence>
<evidence type="ECO:0000256" key="4">
    <source>
        <dbReference type="ARBA" id="ARBA00022692"/>
    </source>
</evidence>
<reference evidence="11" key="1">
    <citation type="journal article" date="2015" name="Nature">
        <title>Complex archaea that bridge the gap between prokaryotes and eukaryotes.</title>
        <authorList>
            <person name="Spang A."/>
            <person name="Saw J.H."/>
            <person name="Jorgensen S.L."/>
            <person name="Zaremba-Niedzwiedzka K."/>
            <person name="Martijn J."/>
            <person name="Lind A.E."/>
            <person name="van Eijk R."/>
            <person name="Schleper C."/>
            <person name="Guy L."/>
            <person name="Ettema T.J."/>
        </authorList>
    </citation>
    <scope>NUCLEOTIDE SEQUENCE</scope>
</reference>
<keyword evidence="4" id="KW-0812">Transmembrane</keyword>
<proteinExistence type="predicted"/>
<gene>
    <name evidence="11" type="ORF">LCGC14_2225480</name>
</gene>
<feature type="non-terminal residue" evidence="11">
    <location>
        <position position="1"/>
    </location>
</feature>
<dbReference type="PROSITE" id="PS01156">
    <property type="entry name" value="TONB_DEPENDENT_REC_2"/>
    <property type="match status" value="1"/>
</dbReference>
<keyword evidence="2" id="KW-0813">Transport</keyword>
<keyword evidence="7" id="KW-0798">TonB box</keyword>
<keyword evidence="5" id="KW-0408">Iron</keyword>
<evidence type="ECO:0000256" key="9">
    <source>
        <dbReference type="ARBA" id="ARBA00023237"/>
    </source>
</evidence>
<evidence type="ECO:0000256" key="1">
    <source>
        <dbReference type="ARBA" id="ARBA00004571"/>
    </source>
</evidence>
<dbReference type="EMBL" id="LAZR01029830">
    <property type="protein sequence ID" value="KKL58425.1"/>
    <property type="molecule type" value="Genomic_DNA"/>
</dbReference>
<dbReference type="InterPro" id="IPR000531">
    <property type="entry name" value="Beta-barrel_TonB"/>
</dbReference>
<feature type="domain" description="TonB-dependent receptor-like beta-barrel" evidence="10">
    <location>
        <begin position="8"/>
        <end position="350"/>
    </location>
</feature>